<keyword evidence="2" id="KW-1185">Reference proteome</keyword>
<gene>
    <name evidence="1" type="ORF">WJ0W_002104</name>
</gene>
<reference evidence="1" key="1">
    <citation type="submission" date="2022-06" db="EMBL/GenBank/DDBJ databases">
        <authorList>
            <person name="Dietemann V."/>
            <person name="Ory F."/>
            <person name="Dainat B."/>
            <person name="Oberhansli S."/>
        </authorList>
    </citation>
    <scope>NUCLEOTIDE SEQUENCE</scope>
    <source>
        <strain evidence="1">Ena-SAMPLE-TAB-26-04-2022-14:26:32:270-5432</strain>
    </source>
</reference>
<protein>
    <submittedName>
        <fullName evidence="1">Uncharacterized protein</fullName>
    </submittedName>
</protein>
<dbReference type="Proteomes" id="UP001154322">
    <property type="component" value="Unassembled WGS sequence"/>
</dbReference>
<proteinExistence type="predicted"/>
<name>A0ABM9G027_9BACL</name>
<organism evidence="1 2">
    <name type="scientific">Paenibacillus melissococcoides</name>
    <dbReference type="NCBI Taxonomy" id="2912268"/>
    <lineage>
        <taxon>Bacteria</taxon>
        <taxon>Bacillati</taxon>
        <taxon>Bacillota</taxon>
        <taxon>Bacilli</taxon>
        <taxon>Bacillales</taxon>
        <taxon>Paenibacillaceae</taxon>
        <taxon>Paenibacillus</taxon>
    </lineage>
</organism>
<accession>A0ABM9G027</accession>
<dbReference type="EMBL" id="CALYLO010000002">
    <property type="protein sequence ID" value="CAH8244873.1"/>
    <property type="molecule type" value="Genomic_DNA"/>
</dbReference>
<dbReference type="RefSeq" id="WP_213431053.1">
    <property type="nucleotide sequence ID" value="NZ_AP031286.1"/>
</dbReference>
<sequence length="81" mass="9260">MYFGLIRNPEITQIKIIEKKRNIEGQAKIIAGKDARVWLMDMEGFEGTEFQIIALSKDNKEIAKRDDTISAEVSDADYKPI</sequence>
<comment type="caution">
    <text evidence="1">The sequence shown here is derived from an EMBL/GenBank/DDBJ whole genome shotgun (WGS) entry which is preliminary data.</text>
</comment>
<evidence type="ECO:0000313" key="2">
    <source>
        <dbReference type="Proteomes" id="UP001154322"/>
    </source>
</evidence>
<evidence type="ECO:0000313" key="1">
    <source>
        <dbReference type="EMBL" id="CAH8244873.1"/>
    </source>
</evidence>